<gene>
    <name evidence="8" type="ORF">AV274_6040</name>
</gene>
<sequence>MKLLVVIVVVLSLWKEVIIQQGKSVITKDAIAAVNHAHLHVKVKRFKKRLSEDRKLCYDENDEESIANGLYSRLPYRKEARTKSNDYYENRNIRSITTHYEFGFEQDHVLKKYSGWKVDEKPLPRENASCCPYSITFVSQMSVQRLFYLPYVIQKWEGPISIALFVHKSELNQTEQYIQDAHFPGRVRLILYIVDITSKPDCVIVRNSTYGGCFPRTVYPINRLRNLAIADVTTSHFVLFDMDVWPSSDTYSILLRLPKRYYTNPYNVMIIPAFSLSPAVQQTHKCKSFSECVSLVSQFNLTNRANLVECLNSQNCTGFKNNIVYHKYLPSNWKDLPSSSQYTPLTCIRSHLLEPYVLVRKWKNLPLFDERFINYGFNKMQWFENLRYYGYQFSTLSQGYCVDIPHQPSPFRLDYFKALHREDIGMEDLFYQYIKELREKKDESRTLLCL</sequence>
<dbReference type="GO" id="GO:0042285">
    <property type="term" value="F:xylosyltransferase activity"/>
    <property type="evidence" value="ECO:0007669"/>
    <property type="project" value="TreeGrafter"/>
</dbReference>
<keyword evidence="2" id="KW-0812">Transmembrane</keyword>
<keyword evidence="6" id="KW-0325">Glycoprotein</keyword>
<dbReference type="GO" id="GO:0015020">
    <property type="term" value="F:glucuronosyltransferase activity"/>
    <property type="evidence" value="ECO:0007669"/>
    <property type="project" value="TreeGrafter"/>
</dbReference>
<evidence type="ECO:0000313" key="8">
    <source>
        <dbReference type="EMBL" id="OAO12318.1"/>
    </source>
</evidence>
<evidence type="ECO:0000256" key="2">
    <source>
        <dbReference type="ARBA" id="ARBA00022692"/>
    </source>
</evidence>
<evidence type="ECO:0000256" key="5">
    <source>
        <dbReference type="ARBA" id="ARBA00023136"/>
    </source>
</evidence>
<accession>A0A196S5G6</accession>
<evidence type="ECO:0000256" key="3">
    <source>
        <dbReference type="ARBA" id="ARBA00022968"/>
    </source>
</evidence>
<protein>
    <submittedName>
        <fullName evidence="8">Glycosyltransferase-like protein LARGE2-like protein</fullName>
    </submittedName>
</protein>
<evidence type="ECO:0000313" key="9">
    <source>
        <dbReference type="Proteomes" id="UP000078348"/>
    </source>
</evidence>
<comment type="subcellular location">
    <subcellularLocation>
        <location evidence="1">Membrane</location>
        <topology evidence="1">Single-pass type II membrane protein</topology>
    </subcellularLocation>
</comment>
<evidence type="ECO:0000256" key="4">
    <source>
        <dbReference type="ARBA" id="ARBA00022989"/>
    </source>
</evidence>
<keyword evidence="4" id="KW-1133">Transmembrane helix</keyword>
<dbReference type="Proteomes" id="UP000078348">
    <property type="component" value="Unassembled WGS sequence"/>
</dbReference>
<keyword evidence="5" id="KW-0472">Membrane</keyword>
<proteinExistence type="predicted"/>
<keyword evidence="9" id="KW-1185">Reference proteome</keyword>
<dbReference type="EMBL" id="LXWW01000554">
    <property type="protein sequence ID" value="OAO12318.1"/>
    <property type="molecule type" value="Genomic_DNA"/>
</dbReference>
<dbReference type="InterPro" id="IPR051292">
    <property type="entry name" value="Xyl/GlcA_transferase"/>
</dbReference>
<dbReference type="Pfam" id="PF13896">
    <property type="entry name" value="Glyco_transf_49"/>
    <property type="match status" value="2"/>
</dbReference>
<keyword evidence="7" id="KW-0732">Signal</keyword>
<dbReference type="OrthoDB" id="205012at2759"/>
<dbReference type="GO" id="GO:0035269">
    <property type="term" value="P:protein O-linked glycosylation via mannose"/>
    <property type="evidence" value="ECO:0007669"/>
    <property type="project" value="TreeGrafter"/>
</dbReference>
<feature type="signal peptide" evidence="7">
    <location>
        <begin position="1"/>
        <end position="19"/>
    </location>
</feature>
<keyword evidence="8" id="KW-0808">Transferase</keyword>
<evidence type="ECO:0000256" key="7">
    <source>
        <dbReference type="SAM" id="SignalP"/>
    </source>
</evidence>
<dbReference type="GO" id="GO:0016020">
    <property type="term" value="C:membrane"/>
    <property type="evidence" value="ECO:0007669"/>
    <property type="project" value="UniProtKB-SubCell"/>
</dbReference>
<evidence type="ECO:0000256" key="1">
    <source>
        <dbReference type="ARBA" id="ARBA00004606"/>
    </source>
</evidence>
<keyword evidence="3" id="KW-0735">Signal-anchor</keyword>
<comment type="caution">
    <text evidence="8">The sequence shown here is derived from an EMBL/GenBank/DDBJ whole genome shotgun (WGS) entry which is preliminary data.</text>
</comment>
<name>A0A196S5G6_BLAHN</name>
<feature type="chain" id="PRO_5008274407" evidence="7">
    <location>
        <begin position="20"/>
        <end position="450"/>
    </location>
</feature>
<dbReference type="PANTHER" id="PTHR12270:SF52">
    <property type="entry name" value="GLYCOSYLTRANSFERASE-LIKE PROTEIN GNT13-RELATED"/>
    <property type="match status" value="1"/>
</dbReference>
<reference evidence="8 9" key="1">
    <citation type="submission" date="2016-05" db="EMBL/GenBank/DDBJ databases">
        <title>Nuclear genome of Blastocystis sp. subtype 1 NandII.</title>
        <authorList>
            <person name="Gentekaki E."/>
            <person name="Curtis B."/>
            <person name="Stairs C."/>
            <person name="Eme L."/>
            <person name="Herman E."/>
            <person name="Klimes V."/>
            <person name="Arias M.C."/>
            <person name="Elias M."/>
            <person name="Hilliou F."/>
            <person name="Klute M."/>
            <person name="Malik S.-B."/>
            <person name="Pightling A."/>
            <person name="Rachubinski R."/>
            <person name="Salas D."/>
            <person name="Schlacht A."/>
            <person name="Suga H."/>
            <person name="Archibald J."/>
            <person name="Ball S.G."/>
            <person name="Clark G."/>
            <person name="Dacks J."/>
            <person name="Van Der Giezen M."/>
            <person name="Tsaousis A."/>
            <person name="Roger A."/>
        </authorList>
    </citation>
    <scope>NUCLEOTIDE SEQUENCE [LARGE SCALE GENOMIC DNA]</scope>
    <source>
        <strain evidence="9">ATCC 50177 / NandII</strain>
    </source>
</reference>
<organism evidence="8 9">
    <name type="scientific">Blastocystis sp. subtype 1 (strain ATCC 50177 / NandII)</name>
    <dbReference type="NCBI Taxonomy" id="478820"/>
    <lineage>
        <taxon>Eukaryota</taxon>
        <taxon>Sar</taxon>
        <taxon>Stramenopiles</taxon>
        <taxon>Bigyra</taxon>
        <taxon>Opalozoa</taxon>
        <taxon>Opalinata</taxon>
        <taxon>Blastocystidae</taxon>
        <taxon>Blastocystis</taxon>
    </lineage>
</organism>
<dbReference type="AlphaFoldDB" id="A0A196S5G6"/>
<dbReference type="PANTHER" id="PTHR12270">
    <property type="entry name" value="GLYCOSYLTRANSFERASE-RELATED"/>
    <property type="match status" value="1"/>
</dbReference>
<evidence type="ECO:0000256" key="6">
    <source>
        <dbReference type="ARBA" id="ARBA00023180"/>
    </source>
</evidence>